<keyword evidence="1" id="KW-0547">Nucleotide-binding</keyword>
<evidence type="ECO:0000313" key="2">
    <source>
        <dbReference type="Proteomes" id="UP000257560"/>
    </source>
</evidence>
<protein>
    <submittedName>
        <fullName evidence="1">Putative Ist ATP-binding domain-containing protein</fullName>
    </submittedName>
</protein>
<organism evidence="1 2">
    <name type="scientific">Vibrio phage vB_VpaS_KF5</name>
    <dbReference type="NCBI Taxonomy" id="2041476"/>
    <lineage>
        <taxon>Viruses</taxon>
        <taxon>Duplodnaviria</taxon>
        <taxon>Heunggongvirae</taxon>
        <taxon>Uroviricota</taxon>
        <taxon>Caudoviricetes</taxon>
        <taxon>Mardecavirus</taxon>
        <taxon>Mardecavirus SSP002</taxon>
    </lineage>
</organism>
<dbReference type="PANTHER" id="PTHR30050:SF4">
    <property type="entry name" value="ATP-BINDING PROTEIN RV3427C IN INSERTION SEQUENCE-RELATED"/>
    <property type="match status" value="1"/>
</dbReference>
<dbReference type="SUPFAM" id="SSF52540">
    <property type="entry name" value="P-loop containing nucleoside triphosphate hydrolases"/>
    <property type="match status" value="1"/>
</dbReference>
<proteinExistence type="predicted"/>
<dbReference type="PANTHER" id="PTHR30050">
    <property type="entry name" value="CHROMOSOMAL REPLICATION INITIATOR PROTEIN DNAA"/>
    <property type="match status" value="1"/>
</dbReference>
<dbReference type="InterPro" id="IPR027417">
    <property type="entry name" value="P-loop_NTPase"/>
</dbReference>
<keyword evidence="1" id="KW-0067">ATP-binding</keyword>
<accession>A0A384WJZ6</accession>
<dbReference type="Proteomes" id="UP000257560">
    <property type="component" value="Segment"/>
</dbReference>
<reference evidence="1 2" key="1">
    <citation type="submission" date="2017-08" db="EMBL/GenBank/DDBJ databases">
        <title>Complete genome sequence of bacteriophage vB_VpaS_KF5.</title>
        <authorList>
            <person name="Yu J."/>
            <person name="Kwak S.-J."/>
            <person name="Lim J.-A."/>
            <person name="Chang H.-J."/>
        </authorList>
    </citation>
    <scope>NUCLEOTIDE SEQUENCE [LARGE SCALE GENOMIC DNA]</scope>
</reference>
<name>A0A384WJZ6_9CAUD</name>
<gene>
    <name evidence="1" type="ORF">KF5_056</name>
</gene>
<dbReference type="GO" id="GO:0006260">
    <property type="term" value="P:DNA replication"/>
    <property type="evidence" value="ECO:0007669"/>
    <property type="project" value="TreeGrafter"/>
</dbReference>
<sequence>MNELNKLRSLADRISIGQLKARRGEFPEILRKLAEAGDDVSAYMKPRFHPRVNKMRTRGIPQLHRRSTFSSFEAKGSLAGKRDMVRAYAENFTEMFEEGTDLVLIGGNGTGKTHLASALGLTLGVRTCMIAEARSLYKELSEDDQRYFELFGDVIPPFKFVNIERVMQGLMSAFDAKVNHWDNGEEFRAKEEEFQNLVELNGLLILDEYAATKVNPMCLNFLNRLATYRYDNRLPTCVITNRTEEELREYDSTAASRFLSSDGLVIRFDEGDYRAKGR</sequence>
<dbReference type="EMBL" id="MF754115">
    <property type="protein sequence ID" value="ATI19366.1"/>
    <property type="molecule type" value="Genomic_DNA"/>
</dbReference>
<dbReference type="Gene3D" id="3.40.50.300">
    <property type="entry name" value="P-loop containing nucleotide triphosphate hydrolases"/>
    <property type="match status" value="1"/>
</dbReference>
<dbReference type="GO" id="GO:0005524">
    <property type="term" value="F:ATP binding"/>
    <property type="evidence" value="ECO:0007669"/>
    <property type="project" value="UniProtKB-KW"/>
</dbReference>
<evidence type="ECO:0000313" key="1">
    <source>
        <dbReference type="EMBL" id="ATI19366.1"/>
    </source>
</evidence>